<dbReference type="Gene3D" id="3.40.140.10">
    <property type="entry name" value="Cytidine Deaminase, domain 2"/>
    <property type="match status" value="1"/>
</dbReference>
<reference evidence="7 8" key="1">
    <citation type="submission" date="2017-04" db="EMBL/GenBank/DDBJ databases">
        <authorList>
            <person name="Afonso C.L."/>
            <person name="Miller P.J."/>
            <person name="Scott M.A."/>
            <person name="Spackman E."/>
            <person name="Goraichik I."/>
            <person name="Dimitrov K.M."/>
            <person name="Suarez D.L."/>
            <person name="Swayne D.E."/>
        </authorList>
    </citation>
    <scope>NUCLEOTIDE SEQUENCE [LARGE SCALE GENOMIC DNA]</scope>
    <source>
        <strain evidence="7 8">DSM 19625</strain>
    </source>
</reference>
<dbReference type="STRING" id="475255.SAMN04488101_10685"/>
<keyword evidence="2" id="KW-0479">Metal-binding</keyword>
<evidence type="ECO:0000313" key="7">
    <source>
        <dbReference type="EMBL" id="SMC94433.1"/>
    </source>
</evidence>
<organism evidence="7 8">
    <name type="scientific">Pedobacter nyackensis</name>
    <dbReference type="NCBI Taxonomy" id="475255"/>
    <lineage>
        <taxon>Bacteria</taxon>
        <taxon>Pseudomonadati</taxon>
        <taxon>Bacteroidota</taxon>
        <taxon>Sphingobacteriia</taxon>
        <taxon>Sphingobacteriales</taxon>
        <taxon>Sphingobacteriaceae</taxon>
        <taxon>Pedobacter</taxon>
    </lineage>
</organism>
<protein>
    <submittedName>
        <fullName evidence="7">DNA repair protein radc</fullName>
    </submittedName>
</protein>
<dbReference type="AlphaFoldDB" id="A0A1W2DAN4"/>
<gene>
    <name evidence="7" type="ORF">SAMN04488101_10685</name>
</gene>
<keyword evidence="4" id="KW-0862">Zinc</keyword>
<accession>A0A1W2DAN4</accession>
<dbReference type="OrthoDB" id="9804482at2"/>
<dbReference type="CDD" id="cd08071">
    <property type="entry name" value="MPN_DUF2466"/>
    <property type="match status" value="1"/>
</dbReference>
<dbReference type="Proteomes" id="UP000192678">
    <property type="component" value="Unassembled WGS sequence"/>
</dbReference>
<dbReference type="GO" id="GO:0046872">
    <property type="term" value="F:metal ion binding"/>
    <property type="evidence" value="ECO:0007669"/>
    <property type="project" value="UniProtKB-KW"/>
</dbReference>
<dbReference type="GO" id="GO:0006508">
    <property type="term" value="P:proteolysis"/>
    <property type="evidence" value="ECO:0007669"/>
    <property type="project" value="UniProtKB-KW"/>
</dbReference>
<dbReference type="InterPro" id="IPR025657">
    <property type="entry name" value="RadC_JAB"/>
</dbReference>
<dbReference type="InterPro" id="IPR001405">
    <property type="entry name" value="UPF0758"/>
</dbReference>
<evidence type="ECO:0000256" key="5">
    <source>
        <dbReference type="ARBA" id="ARBA00023049"/>
    </source>
</evidence>
<dbReference type="Pfam" id="PF04002">
    <property type="entry name" value="RadC"/>
    <property type="match status" value="1"/>
</dbReference>
<sequence length="152" mass="16895">MVHNTLFKVAEIEISYKPNYKPLERPKITTSEEAYAILIANWSMDKIEFLEEFKIILLNRRNRVLGLVNISQGGVSGTLADPKVIFAVALKSAASGCILAHNHPSGELKPGSNDINLTRKLREGARLLDIEVMDHLIVSKDGFYSFADEGLL</sequence>
<evidence type="ECO:0000256" key="3">
    <source>
        <dbReference type="ARBA" id="ARBA00022801"/>
    </source>
</evidence>
<dbReference type="GO" id="GO:0008237">
    <property type="term" value="F:metallopeptidase activity"/>
    <property type="evidence" value="ECO:0007669"/>
    <property type="project" value="UniProtKB-KW"/>
</dbReference>
<proteinExistence type="predicted"/>
<evidence type="ECO:0000259" key="6">
    <source>
        <dbReference type="PROSITE" id="PS50249"/>
    </source>
</evidence>
<dbReference type="InterPro" id="IPR020891">
    <property type="entry name" value="UPF0758_CS"/>
</dbReference>
<keyword evidence="8" id="KW-1185">Reference proteome</keyword>
<dbReference type="PROSITE" id="PS50249">
    <property type="entry name" value="MPN"/>
    <property type="match status" value="1"/>
</dbReference>
<dbReference type="PANTHER" id="PTHR30471">
    <property type="entry name" value="DNA REPAIR PROTEIN RADC"/>
    <property type="match status" value="1"/>
</dbReference>
<evidence type="ECO:0000256" key="2">
    <source>
        <dbReference type="ARBA" id="ARBA00022723"/>
    </source>
</evidence>
<evidence type="ECO:0000313" key="8">
    <source>
        <dbReference type="Proteomes" id="UP000192678"/>
    </source>
</evidence>
<name>A0A1W2DAN4_9SPHI</name>
<dbReference type="InterPro" id="IPR037518">
    <property type="entry name" value="MPN"/>
</dbReference>
<dbReference type="PANTHER" id="PTHR30471:SF3">
    <property type="entry name" value="UPF0758 PROTEIN YEES-RELATED"/>
    <property type="match status" value="1"/>
</dbReference>
<feature type="domain" description="MPN" evidence="6">
    <location>
        <begin position="27"/>
        <end position="152"/>
    </location>
</feature>
<keyword evidence="3" id="KW-0378">Hydrolase</keyword>
<keyword evidence="1" id="KW-0645">Protease</keyword>
<evidence type="ECO:0000256" key="4">
    <source>
        <dbReference type="ARBA" id="ARBA00022833"/>
    </source>
</evidence>
<dbReference type="EMBL" id="FWYB01000006">
    <property type="protein sequence ID" value="SMC94433.1"/>
    <property type="molecule type" value="Genomic_DNA"/>
</dbReference>
<dbReference type="RefSeq" id="WP_084289694.1">
    <property type="nucleotide sequence ID" value="NZ_FWYB01000006.1"/>
</dbReference>
<dbReference type="PROSITE" id="PS01302">
    <property type="entry name" value="UPF0758"/>
    <property type="match status" value="1"/>
</dbReference>
<keyword evidence="5" id="KW-0482">Metalloprotease</keyword>
<evidence type="ECO:0000256" key="1">
    <source>
        <dbReference type="ARBA" id="ARBA00022670"/>
    </source>
</evidence>